<evidence type="ECO:0000259" key="1">
    <source>
        <dbReference type="Pfam" id="PF10675"/>
    </source>
</evidence>
<dbReference type="Pfam" id="PF10675">
    <property type="entry name" value="DUF2489"/>
    <property type="match status" value="1"/>
</dbReference>
<sequence>MHSNAIAMATGQVKLREGCVKMEYLYDQADYIQSFDDLDIKIFEEFSSATRFFPFTNERHLYNQKYISGLDARLDIIETKYRPLLIEKCQELIHKLQYIKTIA</sequence>
<gene>
    <name evidence="2" type="ORF">DRF59_13875</name>
</gene>
<organism evidence="2 3">
    <name type="scientific">Chryseobacterium flavum</name>
    <dbReference type="NCBI Taxonomy" id="415851"/>
    <lineage>
        <taxon>Bacteria</taxon>
        <taxon>Pseudomonadati</taxon>
        <taxon>Bacteroidota</taxon>
        <taxon>Flavobacteriia</taxon>
        <taxon>Flavobacteriales</taxon>
        <taxon>Weeksellaceae</taxon>
        <taxon>Chryseobacterium group</taxon>
        <taxon>Chryseobacterium</taxon>
    </lineage>
</organism>
<dbReference type="InterPro" id="IPR019617">
    <property type="entry name" value="DUF2489"/>
</dbReference>
<evidence type="ECO:0000313" key="3">
    <source>
        <dbReference type="Proteomes" id="UP000256769"/>
    </source>
</evidence>
<protein>
    <recommendedName>
        <fullName evidence="1">DUF2489 domain-containing protein</fullName>
    </recommendedName>
</protein>
<name>A0A3D9CJE7_9FLAO</name>
<dbReference type="AlphaFoldDB" id="A0A3D9CJE7"/>
<accession>A0A3D9CJE7</accession>
<comment type="caution">
    <text evidence="2">The sequence shown here is derived from an EMBL/GenBank/DDBJ whole genome shotgun (WGS) entry which is preliminary data.</text>
</comment>
<dbReference type="EMBL" id="QNUE01000011">
    <property type="protein sequence ID" value="REC65874.1"/>
    <property type="molecule type" value="Genomic_DNA"/>
</dbReference>
<dbReference type="OrthoDB" id="5918022at2"/>
<feature type="domain" description="DUF2489" evidence="1">
    <location>
        <begin position="5"/>
        <end position="92"/>
    </location>
</feature>
<proteinExistence type="predicted"/>
<dbReference type="Proteomes" id="UP000256769">
    <property type="component" value="Unassembled WGS sequence"/>
</dbReference>
<keyword evidence="3" id="KW-1185">Reference proteome</keyword>
<evidence type="ECO:0000313" key="2">
    <source>
        <dbReference type="EMBL" id="REC65874.1"/>
    </source>
</evidence>
<reference evidence="2 3" key="1">
    <citation type="journal article" date="2007" name="Int. J. Syst. Evol. Microbiol.">
        <title>Chryseobacterium flavum sp. nov., isolated from polluted soil.</title>
        <authorList>
            <person name="Zhou Y."/>
            <person name="Dong J."/>
            <person name="Wang X."/>
            <person name="Huang X."/>
            <person name="Zhang K.Y."/>
            <person name="Zhang Y.Q."/>
            <person name="Guo Y.F."/>
            <person name="Lai R."/>
            <person name="Li W.J."/>
        </authorList>
    </citation>
    <scope>NUCLEOTIDE SEQUENCE [LARGE SCALE GENOMIC DNA]</scope>
    <source>
        <strain evidence="2 3">KCTC 12877</strain>
    </source>
</reference>